<evidence type="ECO:0000256" key="1">
    <source>
        <dbReference type="SAM" id="MobiDB-lite"/>
    </source>
</evidence>
<dbReference type="GeneID" id="27351674"/>
<keyword evidence="3" id="KW-1185">Reference proteome</keyword>
<sequence>MEGLDPYYGVFTTFVGGGWFDRNLCPNVRILLREVPKIPPASYSGFRFSTDESPLQFIPLLLPGSPIKPRGYRTANEDANDLFEICKSRFRSGGNNCAVSWLDESNYFIKYYDLIGRIQGKNRRRDKLHGTVDYFETWLDVDVIWDKNGTRIDGLPDLRGFVWWKEWADTCQLPPSQRPVILETCTEYPEREFARDRPWNIVNINSEASDRENSVSNNTETTATQSADTNS</sequence>
<dbReference type="AlphaFoldDB" id="A0A0D2CF24"/>
<dbReference type="EMBL" id="KN847048">
    <property type="protein sequence ID" value="KIW22159.1"/>
    <property type="molecule type" value="Genomic_DNA"/>
</dbReference>
<organism evidence="2 3">
    <name type="scientific">Cladophialophora immunda</name>
    <dbReference type="NCBI Taxonomy" id="569365"/>
    <lineage>
        <taxon>Eukaryota</taxon>
        <taxon>Fungi</taxon>
        <taxon>Dikarya</taxon>
        <taxon>Ascomycota</taxon>
        <taxon>Pezizomycotina</taxon>
        <taxon>Eurotiomycetes</taxon>
        <taxon>Chaetothyriomycetidae</taxon>
        <taxon>Chaetothyriales</taxon>
        <taxon>Herpotrichiellaceae</taxon>
        <taxon>Cladophialophora</taxon>
    </lineage>
</organism>
<evidence type="ECO:0000313" key="3">
    <source>
        <dbReference type="Proteomes" id="UP000054466"/>
    </source>
</evidence>
<name>A0A0D2CF24_9EURO</name>
<protein>
    <submittedName>
        <fullName evidence="2">Uncharacterized protein</fullName>
    </submittedName>
</protein>
<dbReference type="VEuPathDB" id="FungiDB:PV07_12480"/>
<feature type="region of interest" description="Disordered" evidence="1">
    <location>
        <begin position="209"/>
        <end position="231"/>
    </location>
</feature>
<evidence type="ECO:0000313" key="2">
    <source>
        <dbReference type="EMBL" id="KIW22159.1"/>
    </source>
</evidence>
<accession>A0A0D2CF24</accession>
<reference evidence="2 3" key="1">
    <citation type="submission" date="2015-01" db="EMBL/GenBank/DDBJ databases">
        <title>The Genome Sequence of Cladophialophora immunda CBS83496.</title>
        <authorList>
            <consortium name="The Broad Institute Genomics Platform"/>
            <person name="Cuomo C."/>
            <person name="de Hoog S."/>
            <person name="Gorbushina A."/>
            <person name="Stielow B."/>
            <person name="Teixiera M."/>
            <person name="Abouelleil A."/>
            <person name="Chapman S.B."/>
            <person name="Priest M."/>
            <person name="Young S.K."/>
            <person name="Wortman J."/>
            <person name="Nusbaum C."/>
            <person name="Birren B."/>
        </authorList>
    </citation>
    <scope>NUCLEOTIDE SEQUENCE [LARGE SCALE GENOMIC DNA]</scope>
    <source>
        <strain evidence="2 3">CBS 83496</strain>
    </source>
</reference>
<gene>
    <name evidence="2" type="ORF">PV07_12480</name>
</gene>
<feature type="compositionally biased region" description="Polar residues" evidence="1">
    <location>
        <begin position="214"/>
        <end position="231"/>
    </location>
</feature>
<dbReference type="OrthoDB" id="4148932at2759"/>
<dbReference type="Proteomes" id="UP000054466">
    <property type="component" value="Unassembled WGS sequence"/>
</dbReference>
<dbReference type="HOGENOM" id="CLU_1199682_0_0_1"/>
<proteinExistence type="predicted"/>
<dbReference type="RefSeq" id="XP_016242375.1">
    <property type="nucleotide sequence ID" value="XM_016400007.1"/>
</dbReference>